<dbReference type="InterPro" id="IPR048583">
    <property type="entry name" value="RNase_E_G_thioredoxin-like"/>
</dbReference>
<dbReference type="RefSeq" id="WP_083186737.1">
    <property type="nucleotide sequence ID" value="NZ_MAGO01000009.1"/>
</dbReference>
<dbReference type="AlphaFoldDB" id="A0A1B9F4E9"/>
<evidence type="ECO:0000259" key="18">
    <source>
        <dbReference type="PROSITE" id="PS50126"/>
    </source>
</evidence>
<keyword evidence="9" id="KW-0819">tRNA processing</keyword>
<comment type="subcellular location">
    <subcellularLocation>
        <location evidence="2">Cytoplasm</location>
    </subcellularLocation>
</comment>
<dbReference type="PANTHER" id="PTHR30001">
    <property type="entry name" value="RIBONUCLEASE"/>
    <property type="match status" value="1"/>
</dbReference>
<dbReference type="PANTHER" id="PTHR30001:SF1">
    <property type="entry name" value="RIBONUCLEASE E_G-LIKE PROTEIN, CHLOROPLASTIC"/>
    <property type="match status" value="1"/>
</dbReference>
<keyword evidence="15" id="KW-0460">Magnesium</keyword>
<keyword evidence="14" id="KW-0378">Hydrolase</keyword>
<evidence type="ECO:0000256" key="5">
    <source>
        <dbReference type="ARBA" id="ARBA00022475"/>
    </source>
</evidence>
<dbReference type="InterPro" id="IPR003029">
    <property type="entry name" value="S1_domain"/>
</dbReference>
<dbReference type="Pfam" id="PF10150">
    <property type="entry name" value="RNase_E_G"/>
    <property type="match status" value="1"/>
</dbReference>
<evidence type="ECO:0000256" key="16">
    <source>
        <dbReference type="ARBA" id="ARBA00022884"/>
    </source>
</evidence>
<sequence>MKKGSKKKKEQKKDQKAFILINAESPEEKRVALIEQGKLQAFQMETTTHVQTRGNIYKGLVENVEQGLQAAFVNIGLRKNAYLPFQDIHPEYYGYAERSKPMKEVLKKGQEILVQIVKEETELKGAAVTTYLSIPGRYLVLMPGNNQRGVSRKIEDEAERKRLKEILKSMKLPEGVGVIARTASSGVAKTHLQKDLRYLARLWEDIKKKAKKEPAPCPVYKERDLVIRFLRDNLTSSVQEIIVDSKPIYDEIRSFIRVISPRQLARVKLYTEQEPIFSHFDIEKQIDQIFSRRVDLPSGGFLIIEPTEALVSIDVNSGKHTKEKDLEETALQTNLEAAEEAARQLRLRDLSGIIVIDFIDMRYKKSRQLVERQMRACLRLDRAKTDCSSISKFGLLAIARQKLGSPIEIGVSHPCPYCGGRGLVKNVESIALAHFRYLRSALIKAEETRSKTIIVKIAPEVAQYILNQKRNELVSLENSFKAKIIVEGDPSLGWEEIRLVEDEL</sequence>
<evidence type="ECO:0000256" key="14">
    <source>
        <dbReference type="ARBA" id="ARBA00022801"/>
    </source>
</evidence>
<dbReference type="GO" id="GO:0004519">
    <property type="term" value="F:endonuclease activity"/>
    <property type="evidence" value="ECO:0007669"/>
    <property type="project" value="UniProtKB-KW"/>
</dbReference>
<reference evidence="19 20" key="1">
    <citation type="submission" date="2016-06" db="EMBL/GenBank/DDBJ databases">
        <title>Respiratory ammonification of nitrate coupled to the oxidation of elemental sulfur in deep-sea autotrophic thermophilic bacteria.</title>
        <authorList>
            <person name="Slobodkina G.B."/>
            <person name="Mardanov A.V."/>
            <person name="Ravin N.V."/>
            <person name="Frolova A.A."/>
            <person name="Viryasiv M.B."/>
            <person name="Chernyh N.A."/>
            <person name="Bonch-Osmolovskaya E.A."/>
            <person name="Slobodkin A.I."/>
        </authorList>
    </citation>
    <scope>NUCLEOTIDE SEQUENCE [LARGE SCALE GENOMIC DNA]</scope>
    <source>
        <strain evidence="19 20">S69</strain>
    </source>
</reference>
<evidence type="ECO:0000256" key="7">
    <source>
        <dbReference type="ARBA" id="ARBA00022519"/>
    </source>
</evidence>
<evidence type="ECO:0000256" key="15">
    <source>
        <dbReference type="ARBA" id="ARBA00022842"/>
    </source>
</evidence>
<dbReference type="SMART" id="SM00316">
    <property type="entry name" value="S1"/>
    <property type="match status" value="1"/>
</dbReference>
<evidence type="ECO:0000256" key="9">
    <source>
        <dbReference type="ARBA" id="ARBA00022694"/>
    </source>
</evidence>
<evidence type="ECO:0000256" key="3">
    <source>
        <dbReference type="ARBA" id="ARBA00005663"/>
    </source>
</evidence>
<keyword evidence="8" id="KW-0698">rRNA processing</keyword>
<keyword evidence="20" id="KW-1185">Reference proteome</keyword>
<keyword evidence="12" id="KW-0699">rRNA-binding</keyword>
<name>A0A1B9F4E9_9BACT</name>
<dbReference type="GO" id="GO:0006364">
    <property type="term" value="P:rRNA processing"/>
    <property type="evidence" value="ECO:0007669"/>
    <property type="project" value="UniProtKB-KW"/>
</dbReference>
<accession>A0A1B9F4E9</accession>
<comment type="cofactor">
    <cofactor evidence="1">
        <name>Mg(2+)</name>
        <dbReference type="ChEBI" id="CHEBI:18420"/>
    </cofactor>
</comment>
<dbReference type="GO" id="GO:0004540">
    <property type="term" value="F:RNA nuclease activity"/>
    <property type="evidence" value="ECO:0007669"/>
    <property type="project" value="InterPro"/>
</dbReference>
<evidence type="ECO:0000256" key="4">
    <source>
        <dbReference type="ARBA" id="ARBA00017719"/>
    </source>
</evidence>
<dbReference type="EMBL" id="MAGO01000009">
    <property type="protein sequence ID" value="OCC14827.1"/>
    <property type="molecule type" value="Genomic_DNA"/>
</dbReference>
<dbReference type="GO" id="GO:0019843">
    <property type="term" value="F:rRNA binding"/>
    <property type="evidence" value="ECO:0007669"/>
    <property type="project" value="UniProtKB-KW"/>
</dbReference>
<evidence type="ECO:0000256" key="1">
    <source>
        <dbReference type="ARBA" id="ARBA00001946"/>
    </source>
</evidence>
<dbReference type="NCBIfam" id="TIGR00757">
    <property type="entry name" value="RNaseEG"/>
    <property type="match status" value="1"/>
</dbReference>
<keyword evidence="16" id="KW-0694">RNA-binding</keyword>
<keyword evidence="10" id="KW-0540">Nuclease</keyword>
<dbReference type="PROSITE" id="PS50126">
    <property type="entry name" value="S1"/>
    <property type="match status" value="1"/>
</dbReference>
<protein>
    <recommendedName>
        <fullName evidence="4">Ribonuclease G</fullName>
    </recommendedName>
</protein>
<dbReference type="InterPro" id="IPR004659">
    <property type="entry name" value="RNase_E/G"/>
</dbReference>
<dbReference type="PATRIC" id="fig|1156395.6.peg.1899"/>
<keyword evidence="7" id="KW-0997">Cell inner membrane</keyword>
<keyword evidence="17" id="KW-0472">Membrane</keyword>
<dbReference type="InterPro" id="IPR019307">
    <property type="entry name" value="RNA-bd_AU-1/RNase_E/G"/>
</dbReference>
<evidence type="ECO:0000256" key="12">
    <source>
        <dbReference type="ARBA" id="ARBA00022730"/>
    </source>
</evidence>
<dbReference type="CDD" id="cd04453">
    <property type="entry name" value="S1_RNase_E"/>
    <property type="match status" value="1"/>
</dbReference>
<organism evidence="19 20">
    <name type="scientific">Dissulfuribacter thermophilus</name>
    <dbReference type="NCBI Taxonomy" id="1156395"/>
    <lineage>
        <taxon>Bacteria</taxon>
        <taxon>Pseudomonadati</taxon>
        <taxon>Thermodesulfobacteriota</taxon>
        <taxon>Dissulfuribacteria</taxon>
        <taxon>Dissulfuribacterales</taxon>
        <taxon>Dissulfuribacteraceae</taxon>
        <taxon>Dissulfuribacter</taxon>
    </lineage>
</organism>
<evidence type="ECO:0000256" key="10">
    <source>
        <dbReference type="ARBA" id="ARBA00022722"/>
    </source>
</evidence>
<dbReference type="GO" id="GO:0008033">
    <property type="term" value="P:tRNA processing"/>
    <property type="evidence" value="ECO:0007669"/>
    <property type="project" value="UniProtKB-KW"/>
</dbReference>
<keyword evidence="6" id="KW-0963">Cytoplasm</keyword>
<dbReference type="InterPro" id="IPR012340">
    <property type="entry name" value="NA-bd_OB-fold"/>
</dbReference>
<evidence type="ECO:0000256" key="13">
    <source>
        <dbReference type="ARBA" id="ARBA00022759"/>
    </source>
</evidence>
<evidence type="ECO:0000256" key="6">
    <source>
        <dbReference type="ARBA" id="ARBA00022490"/>
    </source>
</evidence>
<evidence type="ECO:0000256" key="8">
    <source>
        <dbReference type="ARBA" id="ARBA00022552"/>
    </source>
</evidence>
<keyword evidence="5" id="KW-1003">Cell membrane</keyword>
<keyword evidence="11" id="KW-0479">Metal-binding</keyword>
<evidence type="ECO:0000313" key="20">
    <source>
        <dbReference type="Proteomes" id="UP000093080"/>
    </source>
</evidence>
<feature type="domain" description="S1 motif" evidence="18">
    <location>
        <begin position="54"/>
        <end position="131"/>
    </location>
</feature>
<dbReference type="SUPFAM" id="SSF50249">
    <property type="entry name" value="Nucleic acid-binding proteins"/>
    <property type="match status" value="1"/>
</dbReference>
<dbReference type="Pfam" id="PF20833">
    <property type="entry name" value="RNase_E_G_Thio"/>
    <property type="match status" value="1"/>
</dbReference>
<evidence type="ECO:0000256" key="17">
    <source>
        <dbReference type="ARBA" id="ARBA00023136"/>
    </source>
</evidence>
<dbReference type="GO" id="GO:0016787">
    <property type="term" value="F:hydrolase activity"/>
    <property type="evidence" value="ECO:0007669"/>
    <property type="project" value="UniProtKB-KW"/>
</dbReference>
<dbReference type="GO" id="GO:0046872">
    <property type="term" value="F:metal ion binding"/>
    <property type="evidence" value="ECO:0007669"/>
    <property type="project" value="UniProtKB-KW"/>
</dbReference>
<dbReference type="OrthoDB" id="9804278at2"/>
<dbReference type="STRING" id="1156395.DBT_1887"/>
<evidence type="ECO:0000256" key="2">
    <source>
        <dbReference type="ARBA" id="ARBA00004496"/>
    </source>
</evidence>
<dbReference type="Gene3D" id="3.40.1260.20">
    <property type="entry name" value="Ribonuclease E, catalytic domain"/>
    <property type="match status" value="1"/>
</dbReference>
<dbReference type="GO" id="GO:0005737">
    <property type="term" value="C:cytoplasm"/>
    <property type="evidence" value="ECO:0007669"/>
    <property type="project" value="UniProtKB-SubCell"/>
</dbReference>
<keyword evidence="13" id="KW-0255">Endonuclease</keyword>
<comment type="similarity">
    <text evidence="3">Belongs to the RNase E/G family. RNase G subfamily.</text>
</comment>
<comment type="caution">
    <text evidence="19">The sequence shown here is derived from an EMBL/GenBank/DDBJ whole genome shotgun (WGS) entry which is preliminary data.</text>
</comment>
<dbReference type="Gene3D" id="2.40.50.140">
    <property type="entry name" value="Nucleic acid-binding proteins"/>
    <property type="match status" value="1"/>
</dbReference>
<gene>
    <name evidence="19" type="ORF">DBT_1887</name>
</gene>
<evidence type="ECO:0000256" key="11">
    <source>
        <dbReference type="ARBA" id="ARBA00022723"/>
    </source>
</evidence>
<proteinExistence type="inferred from homology"/>
<evidence type="ECO:0000313" key="19">
    <source>
        <dbReference type="EMBL" id="OCC14827.1"/>
    </source>
</evidence>
<dbReference type="Proteomes" id="UP000093080">
    <property type="component" value="Unassembled WGS sequence"/>
</dbReference>